<evidence type="ECO:0000313" key="1">
    <source>
        <dbReference type="Ensembl" id="ENSNMLP00000024774.1"/>
    </source>
</evidence>
<sequence length="213" mass="22447">MIPICPVVSFTYVPSRLGEEAKMATGNYFGFTPSAAAQYSQQPAAGVAYTHPTTVASYTVHQAPVAAHTVAAAYAPTAATVAVARPAPVAVAAATAAAYGGYQPTHSATEYAYTQRQPEVPPPPPPVTSQNYQDTYSYVRSTAPAVAYDSKQYYQQATASAASLVTPRLCCSCGDPWCLVSVSEEEICRSQMGLADKLAFCLPFKKLLSSGPF</sequence>
<organism evidence="1 2">
    <name type="scientific">Neogobius melanostomus</name>
    <name type="common">round goby</name>
    <dbReference type="NCBI Taxonomy" id="47308"/>
    <lineage>
        <taxon>Eukaryota</taxon>
        <taxon>Metazoa</taxon>
        <taxon>Chordata</taxon>
        <taxon>Craniata</taxon>
        <taxon>Vertebrata</taxon>
        <taxon>Euteleostomi</taxon>
        <taxon>Actinopterygii</taxon>
        <taxon>Neopterygii</taxon>
        <taxon>Teleostei</taxon>
        <taxon>Neoteleostei</taxon>
        <taxon>Acanthomorphata</taxon>
        <taxon>Gobiaria</taxon>
        <taxon>Gobiiformes</taxon>
        <taxon>Gobioidei</taxon>
        <taxon>Gobiidae</taxon>
        <taxon>Benthophilinae</taxon>
        <taxon>Neogobiini</taxon>
        <taxon>Neogobius</taxon>
    </lineage>
</organism>
<evidence type="ECO:0000313" key="2">
    <source>
        <dbReference type="Proteomes" id="UP000694523"/>
    </source>
</evidence>
<dbReference type="AlphaFoldDB" id="A0A8C6TTF5"/>
<reference evidence="1" key="1">
    <citation type="submission" date="2025-08" db="UniProtKB">
        <authorList>
            <consortium name="Ensembl"/>
        </authorList>
    </citation>
    <scope>IDENTIFICATION</scope>
</reference>
<proteinExistence type="predicted"/>
<name>A0A8C6TTF5_9GOBI</name>
<protein>
    <submittedName>
        <fullName evidence="1">Zinc finger RNA binding protein</fullName>
    </submittedName>
</protein>
<accession>A0A8C6TTF5</accession>
<dbReference type="Ensembl" id="ENSNMLT00000027713.1">
    <property type="protein sequence ID" value="ENSNMLP00000024774.1"/>
    <property type="gene ID" value="ENSNMLG00000015671.1"/>
</dbReference>
<reference evidence="1" key="2">
    <citation type="submission" date="2025-09" db="UniProtKB">
        <authorList>
            <consortium name="Ensembl"/>
        </authorList>
    </citation>
    <scope>IDENTIFICATION</scope>
</reference>
<keyword evidence="2" id="KW-1185">Reference proteome</keyword>
<dbReference type="Proteomes" id="UP000694523">
    <property type="component" value="Unplaced"/>
</dbReference>